<comment type="subcellular location">
    <subcellularLocation>
        <location evidence="5">Cytoplasm</location>
    </subcellularLocation>
</comment>
<accession>A0A1D2YTJ7</accession>
<dbReference type="AlphaFoldDB" id="A0A1D2YTJ7"/>
<dbReference type="GO" id="GO:0043023">
    <property type="term" value="F:ribosomal large subunit binding"/>
    <property type="evidence" value="ECO:0007669"/>
    <property type="project" value="TreeGrafter"/>
</dbReference>
<dbReference type="FunFam" id="3.30.460.10:FF:000015">
    <property type="entry name" value="Ribosomal silencing factor RsfS"/>
    <property type="match status" value="1"/>
</dbReference>
<dbReference type="Proteomes" id="UP000243739">
    <property type="component" value="Unassembled WGS sequence"/>
</dbReference>
<organism evidence="6 7">
    <name type="scientific">Vulcanibacillus modesticaldus</name>
    <dbReference type="NCBI Taxonomy" id="337097"/>
    <lineage>
        <taxon>Bacteria</taxon>
        <taxon>Bacillati</taxon>
        <taxon>Bacillota</taxon>
        <taxon>Bacilli</taxon>
        <taxon>Bacillales</taxon>
        <taxon>Bacillaceae</taxon>
        <taxon>Vulcanibacillus</taxon>
    </lineage>
</organism>
<dbReference type="HAMAP" id="MF_01477">
    <property type="entry name" value="Iojap_RsfS"/>
    <property type="match status" value="1"/>
</dbReference>
<comment type="similarity">
    <text evidence="1 5">Belongs to the Iojap/RsfS family.</text>
</comment>
<dbReference type="OrthoDB" id="9793681at2"/>
<dbReference type="GO" id="GO:0005737">
    <property type="term" value="C:cytoplasm"/>
    <property type="evidence" value="ECO:0007669"/>
    <property type="project" value="UniProtKB-SubCell"/>
</dbReference>
<sequence length="118" mass="13195">MGLSIKEIALLAAETASSKKAKDTVILDIKGLSLIADYFVICSGNSETQVQAITKEIKDKMAEAGIEIKGTEGLDQARWVLIDLGDVVVHVFHKEEREFYNLERLWGDAPRIEFEENE</sequence>
<reference evidence="6 7" key="1">
    <citation type="submission" date="2016-09" db="EMBL/GenBank/DDBJ databases">
        <title>Draft genome sequence for the type strain of Vulcanibacillus modesticaldus BR, a strictly anaerobic, moderately thermophilic, and nitrate-reducing bacterium from deep sea-hydrothermal vents of the Mid-Atlantic Ridge.</title>
        <authorList>
            <person name="Abin C.A."/>
            <person name="Hollibaugh J.T."/>
        </authorList>
    </citation>
    <scope>NUCLEOTIDE SEQUENCE [LARGE SCALE GENOMIC DNA]</scope>
    <source>
        <strain evidence="6 7">BR</strain>
    </source>
</reference>
<dbReference type="Pfam" id="PF02410">
    <property type="entry name" value="RsfS"/>
    <property type="match status" value="1"/>
</dbReference>
<evidence type="ECO:0000256" key="4">
    <source>
        <dbReference type="ARBA" id="ARBA00022845"/>
    </source>
</evidence>
<evidence type="ECO:0000256" key="2">
    <source>
        <dbReference type="ARBA" id="ARBA00022490"/>
    </source>
</evidence>
<comment type="caution">
    <text evidence="6">The sequence shown here is derived from an EMBL/GenBank/DDBJ whole genome shotgun (WGS) entry which is preliminary data.</text>
</comment>
<dbReference type="SUPFAM" id="SSF81301">
    <property type="entry name" value="Nucleotidyltransferase"/>
    <property type="match status" value="1"/>
</dbReference>
<dbReference type="PANTHER" id="PTHR21043">
    <property type="entry name" value="IOJAP SUPERFAMILY ORTHOLOG"/>
    <property type="match status" value="1"/>
</dbReference>
<dbReference type="GO" id="GO:0042256">
    <property type="term" value="P:cytosolic ribosome assembly"/>
    <property type="evidence" value="ECO:0007669"/>
    <property type="project" value="UniProtKB-UniRule"/>
</dbReference>
<evidence type="ECO:0000256" key="1">
    <source>
        <dbReference type="ARBA" id="ARBA00010574"/>
    </source>
</evidence>
<name>A0A1D2YTJ7_9BACI</name>
<keyword evidence="7" id="KW-1185">Reference proteome</keyword>
<dbReference type="STRING" id="337097.BHF71_10270"/>
<evidence type="ECO:0000313" key="7">
    <source>
        <dbReference type="Proteomes" id="UP000243739"/>
    </source>
</evidence>
<dbReference type="GO" id="GO:0090071">
    <property type="term" value="P:negative regulation of ribosome biogenesis"/>
    <property type="evidence" value="ECO:0007669"/>
    <property type="project" value="UniProtKB-UniRule"/>
</dbReference>
<evidence type="ECO:0000256" key="3">
    <source>
        <dbReference type="ARBA" id="ARBA00022491"/>
    </source>
</evidence>
<dbReference type="GO" id="GO:0017148">
    <property type="term" value="P:negative regulation of translation"/>
    <property type="evidence" value="ECO:0007669"/>
    <property type="project" value="UniProtKB-UniRule"/>
</dbReference>
<comment type="subunit">
    <text evidence="5">Interacts with ribosomal protein uL14 (rplN).</text>
</comment>
<comment type="function">
    <text evidence="5">Functions as a ribosomal silencing factor. Interacts with ribosomal protein uL14 (rplN), blocking formation of intersubunit bridge B8. Prevents association of the 30S and 50S ribosomal subunits and the formation of functional ribosomes, thus repressing translation.</text>
</comment>
<proteinExistence type="inferred from homology"/>
<dbReference type="Gene3D" id="3.30.460.10">
    <property type="entry name" value="Beta Polymerase, domain 2"/>
    <property type="match status" value="1"/>
</dbReference>
<keyword evidence="2 5" id="KW-0963">Cytoplasm</keyword>
<protein>
    <recommendedName>
        <fullName evidence="5">Ribosomal silencing factor RsfS</fullName>
    </recommendedName>
</protein>
<dbReference type="RefSeq" id="WP_069657116.1">
    <property type="nucleotide sequence ID" value="NZ_MIJF01000037.1"/>
</dbReference>
<dbReference type="NCBIfam" id="TIGR00090">
    <property type="entry name" value="rsfS_iojap_ybeB"/>
    <property type="match status" value="1"/>
</dbReference>
<dbReference type="PANTHER" id="PTHR21043:SF0">
    <property type="entry name" value="MITOCHONDRIAL ASSEMBLY OF RIBOSOMAL LARGE SUBUNIT PROTEIN 1"/>
    <property type="match status" value="1"/>
</dbReference>
<keyword evidence="3 5" id="KW-0678">Repressor</keyword>
<dbReference type="InterPro" id="IPR043519">
    <property type="entry name" value="NT_sf"/>
</dbReference>
<evidence type="ECO:0000256" key="5">
    <source>
        <dbReference type="HAMAP-Rule" id="MF_01477"/>
    </source>
</evidence>
<dbReference type="InterPro" id="IPR004394">
    <property type="entry name" value="Iojap/RsfS/C7orf30"/>
</dbReference>
<gene>
    <name evidence="5" type="primary">rsfS</name>
    <name evidence="6" type="ORF">BHF71_10270</name>
</gene>
<evidence type="ECO:0000313" key="6">
    <source>
        <dbReference type="EMBL" id="OEF99007.1"/>
    </source>
</evidence>
<keyword evidence="4 5" id="KW-0810">Translation regulation</keyword>
<dbReference type="EMBL" id="MIJF01000037">
    <property type="protein sequence ID" value="OEF99007.1"/>
    <property type="molecule type" value="Genomic_DNA"/>
</dbReference>